<keyword evidence="1" id="KW-0805">Transcription regulation</keyword>
<dbReference type="GO" id="GO:0003677">
    <property type="term" value="F:DNA binding"/>
    <property type="evidence" value="ECO:0007669"/>
    <property type="project" value="UniProtKB-KW"/>
</dbReference>
<dbReference type="InterPro" id="IPR002577">
    <property type="entry name" value="HTH_HxlR"/>
</dbReference>
<dbReference type="OrthoDB" id="3697442at2"/>
<proteinExistence type="predicted"/>
<evidence type="ECO:0000313" key="6">
    <source>
        <dbReference type="Proteomes" id="UP000093053"/>
    </source>
</evidence>
<keyword evidence="6" id="KW-1185">Reference proteome</keyword>
<feature type="domain" description="HTH hxlR-type" evidence="4">
    <location>
        <begin position="10"/>
        <end position="122"/>
    </location>
</feature>
<dbReference type="STRING" id="1586287.BBK82_07740"/>
<dbReference type="InterPro" id="IPR036390">
    <property type="entry name" value="WH_DNA-bd_sf"/>
</dbReference>
<reference evidence="5 6" key="1">
    <citation type="submission" date="2016-07" db="EMBL/GenBank/DDBJ databases">
        <title>Complete genome sequence of the Lentzea guizhouensis DHS C013.</title>
        <authorList>
            <person name="Cao C."/>
        </authorList>
    </citation>
    <scope>NUCLEOTIDE SEQUENCE [LARGE SCALE GENOMIC DNA]</scope>
    <source>
        <strain evidence="5 6">DHS C013</strain>
    </source>
</reference>
<dbReference type="InterPro" id="IPR036388">
    <property type="entry name" value="WH-like_DNA-bd_sf"/>
</dbReference>
<evidence type="ECO:0000256" key="1">
    <source>
        <dbReference type="ARBA" id="ARBA00023015"/>
    </source>
</evidence>
<evidence type="ECO:0000313" key="5">
    <source>
        <dbReference type="EMBL" id="ANZ35982.1"/>
    </source>
</evidence>
<dbReference type="SUPFAM" id="SSF46785">
    <property type="entry name" value="Winged helix' DNA-binding domain"/>
    <property type="match status" value="1"/>
</dbReference>
<organism evidence="5 6">
    <name type="scientific">Lentzea guizhouensis</name>
    <dbReference type="NCBI Taxonomy" id="1586287"/>
    <lineage>
        <taxon>Bacteria</taxon>
        <taxon>Bacillati</taxon>
        <taxon>Actinomycetota</taxon>
        <taxon>Actinomycetes</taxon>
        <taxon>Pseudonocardiales</taxon>
        <taxon>Pseudonocardiaceae</taxon>
        <taxon>Lentzea</taxon>
    </lineage>
</organism>
<evidence type="ECO:0000256" key="2">
    <source>
        <dbReference type="ARBA" id="ARBA00023125"/>
    </source>
</evidence>
<dbReference type="RefSeq" id="WP_065914389.1">
    <property type="nucleotide sequence ID" value="NZ_CP016793.1"/>
</dbReference>
<dbReference type="PROSITE" id="PS51118">
    <property type="entry name" value="HTH_HXLR"/>
    <property type="match status" value="1"/>
</dbReference>
<name>A0A1B2HE65_9PSEU</name>
<sequence>MTERDDRVLRGLYDLKNLFGDKWVPAILVALRDGPLRRVEILSTVNSYSIDENWTDKHAVLHDSILARTLKKMREQGLIVRESCDKSFPPEVAYSLTPAVAEVLTLAEPLLKWTRAHPELLSQAQAHSRRSGGEAAILDDVVDLDSPAGDGRFHSAGRRPRAGGGVG</sequence>
<evidence type="ECO:0000259" key="4">
    <source>
        <dbReference type="PROSITE" id="PS51118"/>
    </source>
</evidence>
<dbReference type="KEGG" id="led:BBK82_07740"/>
<evidence type="ECO:0000256" key="3">
    <source>
        <dbReference type="ARBA" id="ARBA00023163"/>
    </source>
</evidence>
<dbReference type="PANTHER" id="PTHR33204:SF37">
    <property type="entry name" value="HTH-TYPE TRANSCRIPTIONAL REGULATOR YODB"/>
    <property type="match status" value="1"/>
</dbReference>
<dbReference type="Gene3D" id="1.10.10.10">
    <property type="entry name" value="Winged helix-like DNA-binding domain superfamily/Winged helix DNA-binding domain"/>
    <property type="match status" value="1"/>
</dbReference>
<dbReference type="AlphaFoldDB" id="A0A1B2HE65"/>
<gene>
    <name evidence="5" type="ORF">BBK82_07740</name>
</gene>
<dbReference type="Pfam" id="PF01638">
    <property type="entry name" value="HxlR"/>
    <property type="match status" value="1"/>
</dbReference>
<dbReference type="PANTHER" id="PTHR33204">
    <property type="entry name" value="TRANSCRIPTIONAL REGULATOR, MARR FAMILY"/>
    <property type="match status" value="1"/>
</dbReference>
<keyword evidence="3" id="KW-0804">Transcription</keyword>
<accession>A0A1B2HE65</accession>
<dbReference type="EMBL" id="CP016793">
    <property type="protein sequence ID" value="ANZ35982.1"/>
    <property type="molecule type" value="Genomic_DNA"/>
</dbReference>
<dbReference type="Proteomes" id="UP000093053">
    <property type="component" value="Chromosome"/>
</dbReference>
<protein>
    <submittedName>
        <fullName evidence="5">Transcriptional regulator</fullName>
    </submittedName>
</protein>
<keyword evidence="2" id="KW-0238">DNA-binding</keyword>